<evidence type="ECO:0000313" key="3">
    <source>
        <dbReference type="Proteomes" id="UP000636010"/>
    </source>
</evidence>
<evidence type="ECO:0000256" key="1">
    <source>
        <dbReference type="SAM" id="Phobius"/>
    </source>
</evidence>
<sequence>MYIIYLQPVALSKKEDKSILVIGNGVKPGIKDSLLQSDKLEVYEYDFETTLLKTLSSKKVKLSSLNELPFKVDTLFTVGYIPPINPHYYGYRRDLIDDSSQYSISYPKWLKLGEELIIKVNNDSDDAITAKGIVGLDSVNTIVEANTESVILKTAPKNTGVVFGNLQLNDDVYYYHTSIQNEKKYVFHIVSETPDFEWRFLKDYLESLGHAVFYESKISKEKYKSSFSNWPDSLSKQKYSKQPLALDVLLVDMEAWNNMGGQRKNDYSKILNTRQGALILRANPNVSVSLQSINPTLKNRIFSAKEISLNNGVNLLNISGLNSFQKVDELYLYKNILPTVSIGFLQIQDTYQWSLAGKKIEYRNYWSSVLNQLMRTHKSEYSFTNEWPVVYQPFHASFWSAQPLDSIEVIWNGSDTLRKSVVQDPVFNERYQLVFYPEKVGQYQLSRGEKSSDGFFYVHPDSTSSQLLMESSYNYNFNSYLSRINDSHSNNSSNNKEDSLTFWFFLLFLLSISFLWIEEKI</sequence>
<keyword evidence="3" id="KW-1185">Reference proteome</keyword>
<gene>
    <name evidence="2" type="ORF">GCM10011506_43260</name>
</gene>
<proteinExistence type="predicted"/>
<keyword evidence="1" id="KW-1133">Transmembrane helix</keyword>
<keyword evidence="1" id="KW-0812">Transmembrane</keyword>
<evidence type="ECO:0000313" key="2">
    <source>
        <dbReference type="EMBL" id="GGC52970.1"/>
    </source>
</evidence>
<dbReference type="Proteomes" id="UP000636010">
    <property type="component" value="Unassembled WGS sequence"/>
</dbReference>
<feature type="transmembrane region" description="Helical" evidence="1">
    <location>
        <begin position="500"/>
        <end position="517"/>
    </location>
</feature>
<comment type="caution">
    <text evidence="2">The sequence shown here is derived from an EMBL/GenBank/DDBJ whole genome shotgun (WGS) entry which is preliminary data.</text>
</comment>
<name>A0ABQ1N3P4_9BACT</name>
<protein>
    <submittedName>
        <fullName evidence="2">Uncharacterized protein</fullName>
    </submittedName>
</protein>
<organism evidence="2 3">
    <name type="scientific">Marivirga lumbricoides</name>
    <dbReference type="NCBI Taxonomy" id="1046115"/>
    <lineage>
        <taxon>Bacteria</taxon>
        <taxon>Pseudomonadati</taxon>
        <taxon>Bacteroidota</taxon>
        <taxon>Cytophagia</taxon>
        <taxon>Cytophagales</taxon>
        <taxon>Marivirgaceae</taxon>
        <taxon>Marivirga</taxon>
    </lineage>
</organism>
<keyword evidence="1" id="KW-0472">Membrane</keyword>
<accession>A0ABQ1N3P4</accession>
<dbReference type="EMBL" id="BMEC01000017">
    <property type="protein sequence ID" value="GGC52970.1"/>
    <property type="molecule type" value="Genomic_DNA"/>
</dbReference>
<reference evidence="3" key="1">
    <citation type="journal article" date="2019" name="Int. J. Syst. Evol. Microbiol.">
        <title>The Global Catalogue of Microorganisms (GCM) 10K type strain sequencing project: providing services to taxonomists for standard genome sequencing and annotation.</title>
        <authorList>
            <consortium name="The Broad Institute Genomics Platform"/>
            <consortium name="The Broad Institute Genome Sequencing Center for Infectious Disease"/>
            <person name="Wu L."/>
            <person name="Ma J."/>
        </authorList>
    </citation>
    <scope>NUCLEOTIDE SEQUENCE [LARGE SCALE GENOMIC DNA]</scope>
    <source>
        <strain evidence="3">CGMCC 1.10832</strain>
    </source>
</reference>